<keyword evidence="1" id="KW-1133">Transmembrane helix</keyword>
<dbReference type="AlphaFoldDB" id="A0A3P3XLT1"/>
<dbReference type="Gene3D" id="3.90.226.10">
    <property type="entry name" value="2-enoyl-CoA Hydratase, Chain A, domain 1"/>
    <property type="match status" value="1"/>
</dbReference>
<keyword evidence="1" id="KW-0812">Transmembrane</keyword>
<name>A0A3P3XLT1_9SPIR</name>
<dbReference type="InterPro" id="IPR029045">
    <property type="entry name" value="ClpP/crotonase-like_dom_sf"/>
</dbReference>
<evidence type="ECO:0000256" key="1">
    <source>
        <dbReference type="SAM" id="Phobius"/>
    </source>
</evidence>
<dbReference type="EMBL" id="FWDM01000031">
    <property type="protein sequence ID" value="SLM14903.1"/>
    <property type="molecule type" value="Genomic_DNA"/>
</dbReference>
<keyword evidence="1" id="KW-0472">Membrane</keyword>
<reference evidence="2" key="1">
    <citation type="submission" date="2017-02" db="EMBL/GenBank/DDBJ databases">
        <authorList>
            <person name="Regsiter A."/>
            <person name="William W."/>
        </authorList>
    </citation>
    <scope>NUCLEOTIDE SEQUENCE</scope>
    <source>
        <strain evidence="2">Bib</strain>
    </source>
</reference>
<feature type="transmembrane region" description="Helical" evidence="1">
    <location>
        <begin position="29"/>
        <end position="52"/>
    </location>
</feature>
<evidence type="ECO:0008006" key="3">
    <source>
        <dbReference type="Google" id="ProtNLM"/>
    </source>
</evidence>
<gene>
    <name evidence="2" type="ORF">SPIROBIBN47_370012</name>
</gene>
<accession>A0A3P3XLT1</accession>
<evidence type="ECO:0000313" key="2">
    <source>
        <dbReference type="EMBL" id="SLM14903.1"/>
    </source>
</evidence>
<proteinExistence type="predicted"/>
<sequence>MLLCKWHLILSLAPYFWYYFEMMRSKYSLYPLAAGIVIIVLGLSSCVSPLSWSSYSENLNLLDAAAWKSDMSTLESELLGHPKLKSDTALQAQLSTAISQAMSDIDGAPDGESRRDAAIAGISKACAIVGDGHTRINASPTARYPVALRFFPVSQSMASTEYELRVFAASDENASLLGGKIARIGSKTVEEVLDILAPALSIESALGKPGLEELKNAAIRAESLNAFMNPILMRGLGLADEQGLHLSFDTEASPTGCPAVYTVLESSDAFTWNYAIDPNAPPALSRQKPNENIWYTIPEAHPETLYLSFQSCESDAGPIFDEVIQLLKSSPAPNRLIIDMRTNSGGNSMPGTRFAQQLADTEVAKRKGGVVILVGPYTFSSALMNAADILKACGARGDPGSGNAVLAGEPLIEPMDHYGEVVRFSLPNSGLVIGRSSRLWEYSKTSGITPDNGFLGPTPDNLRAPTFEEYRRGQDPVLEMVL</sequence>
<organism evidence="2">
    <name type="scientific">uncultured spirochete</name>
    <dbReference type="NCBI Taxonomy" id="156406"/>
    <lineage>
        <taxon>Bacteria</taxon>
        <taxon>Pseudomonadati</taxon>
        <taxon>Spirochaetota</taxon>
        <taxon>Spirochaetia</taxon>
        <taxon>Spirochaetales</taxon>
        <taxon>environmental samples</taxon>
    </lineage>
</organism>
<protein>
    <recommendedName>
        <fullName evidence="3">Peptidase S41</fullName>
    </recommendedName>
</protein>
<dbReference type="SUPFAM" id="SSF52096">
    <property type="entry name" value="ClpP/crotonase"/>
    <property type="match status" value="1"/>
</dbReference>